<dbReference type="EMBL" id="DS268112">
    <property type="protein sequence ID" value="KMM70550.1"/>
    <property type="molecule type" value="Genomic_DNA"/>
</dbReference>
<accession>A0A0J6FM92</accession>
<feature type="region of interest" description="Disordered" evidence="1">
    <location>
        <begin position="89"/>
        <end position="112"/>
    </location>
</feature>
<reference evidence="3" key="3">
    <citation type="journal article" date="2010" name="Genome Res.">
        <title>Population genomic sequencing of Coccidioides fungi reveals recent hybridization and transposon control.</title>
        <authorList>
            <person name="Neafsey D.E."/>
            <person name="Barker B.M."/>
            <person name="Sharpton T.J."/>
            <person name="Stajich J.E."/>
            <person name="Park D.J."/>
            <person name="Whiston E."/>
            <person name="Hung C.-Y."/>
            <person name="McMahan C."/>
            <person name="White J."/>
            <person name="Sykes S."/>
            <person name="Heiman D."/>
            <person name="Young S."/>
            <person name="Zeng Q."/>
            <person name="Abouelleil A."/>
            <person name="Aftuck L."/>
            <person name="Bessette D."/>
            <person name="Brown A."/>
            <person name="FitzGerald M."/>
            <person name="Lui A."/>
            <person name="Macdonald J.P."/>
            <person name="Priest M."/>
            <person name="Orbach M.J."/>
            <person name="Galgiani J.N."/>
            <person name="Kirkland T.N."/>
            <person name="Cole G.T."/>
            <person name="Birren B.W."/>
            <person name="Henn M.R."/>
            <person name="Taylor J.W."/>
            <person name="Rounsley S.D."/>
        </authorList>
    </citation>
    <scope>NUCLEOTIDE SEQUENCE [LARGE SCALE GENOMIC DNA]</scope>
    <source>
        <strain evidence="3">RMSCC 3488</strain>
    </source>
</reference>
<organism evidence="2 3">
    <name type="scientific">Coccidioides posadasii RMSCC 3488</name>
    <dbReference type="NCBI Taxonomy" id="454284"/>
    <lineage>
        <taxon>Eukaryota</taxon>
        <taxon>Fungi</taxon>
        <taxon>Dikarya</taxon>
        <taxon>Ascomycota</taxon>
        <taxon>Pezizomycotina</taxon>
        <taxon>Eurotiomycetes</taxon>
        <taxon>Eurotiomycetidae</taxon>
        <taxon>Onygenales</taxon>
        <taxon>Onygenaceae</taxon>
        <taxon>Coccidioides</taxon>
    </lineage>
</organism>
<dbReference type="VEuPathDB" id="FungiDB:CPAG_06862"/>
<gene>
    <name evidence="2" type="ORF">CPAG_06862</name>
</gene>
<protein>
    <submittedName>
        <fullName evidence="2">Uncharacterized protein</fullName>
    </submittedName>
</protein>
<reference evidence="2 3" key="1">
    <citation type="submission" date="2007-06" db="EMBL/GenBank/DDBJ databases">
        <title>The Genome Sequence of Coccidioides posadasii RMSCC_3488.</title>
        <authorList>
            <consortium name="Coccidioides Genome Resources Consortium"/>
            <consortium name="The Broad Institute Genome Sequencing Platform"/>
            <person name="Henn M.R."/>
            <person name="Sykes S."/>
            <person name="Young S."/>
            <person name="Jaffe D."/>
            <person name="Berlin A."/>
            <person name="Alvarez P."/>
            <person name="Butler J."/>
            <person name="Gnerre S."/>
            <person name="Grabherr M."/>
            <person name="Mauceli E."/>
            <person name="Brockman W."/>
            <person name="Kodira C."/>
            <person name="Alvarado L."/>
            <person name="Zeng Q."/>
            <person name="Crawford M."/>
            <person name="Antoine C."/>
            <person name="Devon K."/>
            <person name="Galgiani J."/>
            <person name="Orsborn K."/>
            <person name="Lewis M.L."/>
            <person name="Nusbaum C."/>
            <person name="Galagan J."/>
            <person name="Birren B."/>
        </authorList>
    </citation>
    <scope>NUCLEOTIDE SEQUENCE [LARGE SCALE GENOMIC DNA]</scope>
    <source>
        <strain evidence="2 3">RMSCC 3488</strain>
    </source>
</reference>
<evidence type="ECO:0000313" key="2">
    <source>
        <dbReference type="EMBL" id="KMM70550.1"/>
    </source>
</evidence>
<reference evidence="3" key="2">
    <citation type="journal article" date="2009" name="Genome Res.">
        <title>Comparative genomic analyses of the human fungal pathogens Coccidioides and their relatives.</title>
        <authorList>
            <person name="Sharpton T.J."/>
            <person name="Stajich J.E."/>
            <person name="Rounsley S.D."/>
            <person name="Gardner M.J."/>
            <person name="Wortman J.R."/>
            <person name="Jordar V.S."/>
            <person name="Maiti R."/>
            <person name="Kodira C.D."/>
            <person name="Neafsey D.E."/>
            <person name="Zeng Q."/>
            <person name="Hung C.-Y."/>
            <person name="McMahan C."/>
            <person name="Muszewska A."/>
            <person name="Grynberg M."/>
            <person name="Mandel M.A."/>
            <person name="Kellner E.M."/>
            <person name="Barker B.M."/>
            <person name="Galgiani J.N."/>
            <person name="Orbach M.J."/>
            <person name="Kirkland T.N."/>
            <person name="Cole G.T."/>
            <person name="Henn M.R."/>
            <person name="Birren B.W."/>
            <person name="Taylor J.W."/>
        </authorList>
    </citation>
    <scope>NUCLEOTIDE SEQUENCE [LARGE SCALE GENOMIC DNA]</scope>
    <source>
        <strain evidence="3">RMSCC 3488</strain>
    </source>
</reference>
<sequence length="112" mass="11939">MCAGPPQNTDKCTVRLKLFGNATRRAIRIGLRSTRSQANGMGKNRTGGSNQFADIRVALLSSLNTSLDAAPRVTLLSLAALSMVIHDPAHGLKRDGSSTTGDFARNHEHLPS</sequence>
<evidence type="ECO:0000313" key="3">
    <source>
        <dbReference type="Proteomes" id="UP000054567"/>
    </source>
</evidence>
<name>A0A0J6FM92_COCPO</name>
<evidence type="ECO:0000256" key="1">
    <source>
        <dbReference type="SAM" id="MobiDB-lite"/>
    </source>
</evidence>
<proteinExistence type="predicted"/>
<dbReference type="AlphaFoldDB" id="A0A0J6FM92"/>
<dbReference type="Proteomes" id="UP000054567">
    <property type="component" value="Unassembled WGS sequence"/>
</dbReference>